<keyword evidence="2" id="KW-1185">Reference proteome</keyword>
<protein>
    <submittedName>
        <fullName evidence="1">Restriction endonuclease</fullName>
    </submittedName>
</protein>
<comment type="caution">
    <text evidence="1">The sequence shown here is derived from an EMBL/GenBank/DDBJ whole genome shotgun (WGS) entry which is preliminary data.</text>
</comment>
<reference evidence="1" key="1">
    <citation type="submission" date="2021-10" db="EMBL/GenBank/DDBJ databases">
        <authorList>
            <person name="Lyu M."/>
            <person name="Wang X."/>
            <person name="Meng X."/>
            <person name="Xu K."/>
        </authorList>
    </citation>
    <scope>NUCLEOTIDE SEQUENCE</scope>
    <source>
        <strain evidence="1">A6</strain>
    </source>
</reference>
<dbReference type="Proteomes" id="UP001165293">
    <property type="component" value="Unassembled WGS sequence"/>
</dbReference>
<dbReference type="GO" id="GO:0004519">
    <property type="term" value="F:endonuclease activity"/>
    <property type="evidence" value="ECO:0007669"/>
    <property type="project" value="UniProtKB-KW"/>
</dbReference>
<accession>A0ABS8JL04</accession>
<keyword evidence="1" id="KW-0255">Endonuclease</keyword>
<gene>
    <name evidence="1" type="ORF">LK996_14590</name>
</gene>
<organism evidence="1 2">
    <name type="scientific">Noviluteimonas lactosilytica</name>
    <dbReference type="NCBI Taxonomy" id="2888523"/>
    <lineage>
        <taxon>Bacteria</taxon>
        <taxon>Pseudomonadati</taxon>
        <taxon>Pseudomonadota</taxon>
        <taxon>Gammaproteobacteria</taxon>
        <taxon>Lysobacterales</taxon>
        <taxon>Lysobacteraceae</taxon>
        <taxon>Noviluteimonas</taxon>
    </lineage>
</organism>
<sequence>MANNHKLRRFRKVAVRRQKHRCHYCDAPMWTRRPELFAEQHGLRLEDTGHFQCTAEHMLARRDGGEEVRNIVAACRYCNITRHEADEPMSAEAYRAHVQAHVAEARWPTVALLRGAA</sequence>
<keyword evidence="1" id="KW-0378">Hydrolase</keyword>
<evidence type="ECO:0000313" key="2">
    <source>
        <dbReference type="Proteomes" id="UP001165293"/>
    </source>
</evidence>
<dbReference type="Gene3D" id="1.10.30.50">
    <property type="match status" value="1"/>
</dbReference>
<dbReference type="RefSeq" id="WP_230528094.1">
    <property type="nucleotide sequence ID" value="NZ_JAJGAK010000004.1"/>
</dbReference>
<keyword evidence="1" id="KW-0540">Nuclease</keyword>
<proteinExistence type="predicted"/>
<evidence type="ECO:0000313" key="1">
    <source>
        <dbReference type="EMBL" id="MCC8364300.1"/>
    </source>
</evidence>
<name>A0ABS8JL04_9GAMM</name>
<dbReference type="EMBL" id="JAJGAK010000004">
    <property type="protein sequence ID" value="MCC8364300.1"/>
    <property type="molecule type" value="Genomic_DNA"/>
</dbReference>